<organism evidence="2 3">
    <name type="scientific">Panicum miliaceum</name>
    <name type="common">Proso millet</name>
    <name type="synonym">Broomcorn millet</name>
    <dbReference type="NCBI Taxonomy" id="4540"/>
    <lineage>
        <taxon>Eukaryota</taxon>
        <taxon>Viridiplantae</taxon>
        <taxon>Streptophyta</taxon>
        <taxon>Embryophyta</taxon>
        <taxon>Tracheophyta</taxon>
        <taxon>Spermatophyta</taxon>
        <taxon>Magnoliopsida</taxon>
        <taxon>Liliopsida</taxon>
        <taxon>Poales</taxon>
        <taxon>Poaceae</taxon>
        <taxon>PACMAD clade</taxon>
        <taxon>Panicoideae</taxon>
        <taxon>Panicodae</taxon>
        <taxon>Paniceae</taxon>
        <taxon>Panicinae</taxon>
        <taxon>Panicum</taxon>
        <taxon>Panicum sect. Panicum</taxon>
    </lineage>
</organism>
<accession>A0A3L6SNZ3</accession>
<comment type="caution">
    <text evidence="2">The sequence shown here is derived from an EMBL/GenBank/DDBJ whole genome shotgun (WGS) entry which is preliminary data.</text>
</comment>
<proteinExistence type="predicted"/>
<sequence>MALASCDSIPAADAACFFPAMAYPCDGGLAASAFYYGGARNPAAALFSQPQLALGGAAPAGLAPPRRQPDAAFECLSEEGVPSVVPGTFGTPPPRMPVEQAVPDVSGYAHHAR</sequence>
<evidence type="ECO:0000313" key="2">
    <source>
        <dbReference type="EMBL" id="RLN24371.1"/>
    </source>
</evidence>
<name>A0A3L6SNZ3_PANMI</name>
<evidence type="ECO:0000256" key="1">
    <source>
        <dbReference type="SAM" id="MobiDB-lite"/>
    </source>
</evidence>
<evidence type="ECO:0000313" key="3">
    <source>
        <dbReference type="Proteomes" id="UP000275267"/>
    </source>
</evidence>
<dbReference type="Proteomes" id="UP000275267">
    <property type="component" value="Unassembled WGS sequence"/>
</dbReference>
<keyword evidence="3" id="KW-1185">Reference proteome</keyword>
<dbReference type="AlphaFoldDB" id="A0A3L6SNZ3"/>
<dbReference type="EMBL" id="PQIB02000004">
    <property type="protein sequence ID" value="RLN24371.1"/>
    <property type="molecule type" value="Genomic_DNA"/>
</dbReference>
<gene>
    <name evidence="2" type="ORF">C2845_PM07G20850</name>
</gene>
<feature type="region of interest" description="Disordered" evidence="1">
    <location>
        <begin position="84"/>
        <end position="113"/>
    </location>
</feature>
<reference evidence="3" key="1">
    <citation type="journal article" date="2019" name="Nat. Commun.">
        <title>The genome of broomcorn millet.</title>
        <authorList>
            <person name="Zou C."/>
            <person name="Miki D."/>
            <person name="Li D."/>
            <person name="Tang Q."/>
            <person name="Xiao L."/>
            <person name="Rajput S."/>
            <person name="Deng P."/>
            <person name="Jia W."/>
            <person name="Huang R."/>
            <person name="Zhang M."/>
            <person name="Sun Y."/>
            <person name="Hu J."/>
            <person name="Fu X."/>
            <person name="Schnable P.S."/>
            <person name="Li F."/>
            <person name="Zhang H."/>
            <person name="Feng B."/>
            <person name="Zhu X."/>
            <person name="Liu R."/>
            <person name="Schnable J.C."/>
            <person name="Zhu J.-K."/>
            <person name="Zhang H."/>
        </authorList>
    </citation>
    <scope>NUCLEOTIDE SEQUENCE [LARGE SCALE GENOMIC DNA]</scope>
</reference>
<protein>
    <submittedName>
        <fullName evidence="2">WRKY transcription factor 57</fullName>
    </submittedName>
</protein>